<name>A0A939G8D9_9BACT</name>
<dbReference type="EMBL" id="JAFMYU010000015">
    <property type="protein sequence ID" value="MBO0932870.1"/>
    <property type="molecule type" value="Genomic_DNA"/>
</dbReference>
<keyword evidence="3" id="KW-1185">Reference proteome</keyword>
<dbReference type="InterPro" id="IPR025665">
    <property type="entry name" value="Beta-barrel_OMP_2"/>
</dbReference>
<proteinExistence type="predicted"/>
<gene>
    <name evidence="2" type="ORF">J2I48_17805</name>
</gene>
<evidence type="ECO:0000259" key="1">
    <source>
        <dbReference type="Pfam" id="PF13568"/>
    </source>
</evidence>
<dbReference type="RefSeq" id="WP_207336835.1">
    <property type="nucleotide sequence ID" value="NZ_JAFMYU010000015.1"/>
</dbReference>
<dbReference type="Pfam" id="PF13568">
    <property type="entry name" value="OMP_b-brl_2"/>
    <property type="match status" value="1"/>
</dbReference>
<dbReference type="AlphaFoldDB" id="A0A939G8D9"/>
<feature type="domain" description="Outer membrane protein beta-barrel" evidence="1">
    <location>
        <begin position="23"/>
        <end position="202"/>
    </location>
</feature>
<evidence type="ECO:0000313" key="2">
    <source>
        <dbReference type="EMBL" id="MBO0932870.1"/>
    </source>
</evidence>
<sequence>MNKFLITGIALLLCVANAIGQVRFGIQGGWQSSTIYSSVDLSSLTTLGKVTIPISQRSGFRGGIMADIPLSASWSVRPQLLYSTKGGNANIVQFATDLVTKLGLGGSIDPKQFGSGLNSAVVINYLELPVQLMYGLPAGPGKLLIGAGPYIAGATGGSINDKPIEFNIDNFNKWDFGAVGSIGYELTVGFSISGYYSYGLLNYSKRSSLNLAAINPTNLTTLDPSSFGGTLYNRSYGVSIGYLIRRK</sequence>
<reference evidence="2 3" key="1">
    <citation type="submission" date="2021-03" db="EMBL/GenBank/DDBJ databases">
        <title>Fibrella sp. HMF5036 genome sequencing and assembly.</title>
        <authorList>
            <person name="Kang H."/>
            <person name="Kim H."/>
            <person name="Bae S."/>
            <person name="Joh K."/>
        </authorList>
    </citation>
    <scope>NUCLEOTIDE SEQUENCE [LARGE SCALE GENOMIC DNA]</scope>
    <source>
        <strain evidence="2 3">HMF5036</strain>
    </source>
</reference>
<comment type="caution">
    <text evidence="2">The sequence shown here is derived from an EMBL/GenBank/DDBJ whole genome shotgun (WGS) entry which is preliminary data.</text>
</comment>
<organism evidence="2 3">
    <name type="scientific">Fibrella aquatilis</name>
    <dbReference type="NCBI Taxonomy" id="2817059"/>
    <lineage>
        <taxon>Bacteria</taxon>
        <taxon>Pseudomonadati</taxon>
        <taxon>Bacteroidota</taxon>
        <taxon>Cytophagia</taxon>
        <taxon>Cytophagales</taxon>
        <taxon>Spirosomataceae</taxon>
        <taxon>Fibrella</taxon>
    </lineage>
</organism>
<accession>A0A939G8D9</accession>
<evidence type="ECO:0000313" key="3">
    <source>
        <dbReference type="Proteomes" id="UP000664795"/>
    </source>
</evidence>
<dbReference type="Proteomes" id="UP000664795">
    <property type="component" value="Unassembled WGS sequence"/>
</dbReference>
<protein>
    <submittedName>
        <fullName evidence="2">PorT family protein</fullName>
    </submittedName>
</protein>